<sequence length="192" mass="22486">MPPKTERTDKKEVEAVVLDYLQWGYASDRRPLNQRESIIIAVGTDQFKLLELIAKKDVAINLHDKVYIGEEERKHVERVKRRLSYDELTPTAKGELEPVVEKIIAASEGRFVEFYNTAVPISLKMHMLNLLPGFGKKTLTDTLEERQKKPFDSFEDIRARVKTLQKPEKFIRERIMLELENPEEKYHLFTSK</sequence>
<dbReference type="PANTHER" id="PTHR40734:SF1">
    <property type="entry name" value="DNA-BINDING PROTEIN"/>
    <property type="match status" value="1"/>
</dbReference>
<dbReference type="Pfam" id="PF04919">
    <property type="entry name" value="DUF655"/>
    <property type="match status" value="1"/>
</dbReference>
<evidence type="ECO:0000313" key="1">
    <source>
        <dbReference type="EMBL" id="MPL71546.1"/>
    </source>
</evidence>
<dbReference type="InterPro" id="IPR012340">
    <property type="entry name" value="NA-bd_OB-fold"/>
</dbReference>
<dbReference type="InterPro" id="IPR007003">
    <property type="entry name" value="DUF655"/>
</dbReference>
<proteinExistence type="predicted"/>
<dbReference type="Gene3D" id="1.10.150.280">
    <property type="entry name" value="AF1531-like domain"/>
    <property type="match status" value="1"/>
</dbReference>
<reference evidence="1" key="1">
    <citation type="submission" date="2019-08" db="EMBL/GenBank/DDBJ databases">
        <authorList>
            <person name="Kucharzyk K."/>
            <person name="Murdoch R.W."/>
            <person name="Higgins S."/>
            <person name="Loffler F."/>
        </authorList>
    </citation>
    <scope>NUCLEOTIDE SEQUENCE</scope>
</reference>
<comment type="caution">
    <text evidence="1">The sequence shown here is derived from an EMBL/GenBank/DDBJ whole genome shotgun (WGS) entry which is preliminary data.</text>
</comment>
<name>A0A644TX32_9ZZZZ</name>
<dbReference type="Gene3D" id="2.40.50.140">
    <property type="entry name" value="Nucleic acid-binding proteins"/>
    <property type="match status" value="1"/>
</dbReference>
<dbReference type="AlphaFoldDB" id="A0A644TX32"/>
<evidence type="ECO:0008006" key="2">
    <source>
        <dbReference type="Google" id="ProtNLM"/>
    </source>
</evidence>
<protein>
    <recommendedName>
        <fullName evidence="2">DUF655 domain-containing protein</fullName>
    </recommendedName>
</protein>
<organism evidence="1">
    <name type="scientific">bioreactor metagenome</name>
    <dbReference type="NCBI Taxonomy" id="1076179"/>
    <lineage>
        <taxon>unclassified sequences</taxon>
        <taxon>metagenomes</taxon>
        <taxon>ecological metagenomes</taxon>
    </lineage>
</organism>
<dbReference type="PANTHER" id="PTHR40734">
    <property type="entry name" value="TRNA-SPECIFIC ADENOSINE DEAMINASE-RELATED"/>
    <property type="match status" value="1"/>
</dbReference>
<dbReference type="EMBL" id="VSSQ01000060">
    <property type="protein sequence ID" value="MPL71546.1"/>
    <property type="molecule type" value="Genomic_DNA"/>
</dbReference>
<accession>A0A644TX32</accession>
<dbReference type="SUPFAM" id="SSF160975">
    <property type="entry name" value="AF1531-like"/>
    <property type="match status" value="1"/>
</dbReference>
<gene>
    <name evidence="1" type="ORF">SDC9_17323</name>
</gene>